<dbReference type="InterPro" id="IPR051785">
    <property type="entry name" value="MMCE/EMCE_epimerase"/>
</dbReference>
<dbReference type="GO" id="GO:0004493">
    <property type="term" value="F:methylmalonyl-CoA epimerase activity"/>
    <property type="evidence" value="ECO:0007669"/>
    <property type="project" value="TreeGrafter"/>
</dbReference>
<dbReference type="GO" id="GO:0046872">
    <property type="term" value="F:metal ion binding"/>
    <property type="evidence" value="ECO:0007669"/>
    <property type="project" value="UniProtKB-KW"/>
</dbReference>
<dbReference type="PANTHER" id="PTHR43048">
    <property type="entry name" value="METHYLMALONYL-COA EPIMERASE"/>
    <property type="match status" value="1"/>
</dbReference>
<dbReference type="SUPFAM" id="SSF54593">
    <property type="entry name" value="Glyoxalase/Bleomycin resistance protein/Dihydroxybiphenyl dioxygenase"/>
    <property type="match status" value="2"/>
</dbReference>
<gene>
    <name evidence="3" type="ORF">SAMN05216377_12914</name>
</gene>
<dbReference type="PROSITE" id="PS51819">
    <property type="entry name" value="VOC"/>
    <property type="match status" value="1"/>
</dbReference>
<dbReference type="RefSeq" id="WP_218130047.1">
    <property type="nucleotide sequence ID" value="NZ_FNBE01000029.1"/>
</dbReference>
<dbReference type="PANTHER" id="PTHR43048:SF3">
    <property type="entry name" value="METHYLMALONYL-COA EPIMERASE, MITOCHONDRIAL"/>
    <property type="match status" value="1"/>
</dbReference>
<evidence type="ECO:0000313" key="3">
    <source>
        <dbReference type="EMBL" id="SDH62376.1"/>
    </source>
</evidence>
<proteinExistence type="predicted"/>
<dbReference type="Pfam" id="PF13669">
    <property type="entry name" value="Glyoxalase_4"/>
    <property type="match status" value="1"/>
</dbReference>
<dbReference type="GO" id="GO:0046491">
    <property type="term" value="P:L-methylmalonyl-CoA metabolic process"/>
    <property type="evidence" value="ECO:0007669"/>
    <property type="project" value="TreeGrafter"/>
</dbReference>
<keyword evidence="4" id="KW-1185">Reference proteome</keyword>
<dbReference type="Gene3D" id="3.10.180.10">
    <property type="entry name" value="2,3-Dihydroxybiphenyl 1,2-Dioxygenase, domain 1"/>
    <property type="match status" value="2"/>
</dbReference>
<protein>
    <recommendedName>
        <fullName evidence="2">VOC domain-containing protein</fullName>
    </recommendedName>
</protein>
<dbReference type="STRING" id="366584.SAMN05216377_12914"/>
<evidence type="ECO:0000256" key="1">
    <source>
        <dbReference type="ARBA" id="ARBA00022723"/>
    </source>
</evidence>
<sequence>MTFKITKLFHLIHMTDDFAALDKWYEEVFGAVRFTDGVRGFPYLDVEKRDATLTAVAGVCIEPLAPAFEVEGADEAPIGRFYRKFGSHWHSIAWHLDDPLDLSRHLKDKGVRIFGRGGTTEAPTAADPIFTHPKDTVCALEFMTREAVSQLPDPRYVDPDYDSIDWTTRTPLGLKDLGYVTVTTTDLDRAKKVFVEWLDGHVLGESTSDLTGTRDVYVQVGEIVVQLAQPVGTDSLAAVDLARNGESLHSVTWQVADLAKAKTFLADKGVTAAAEDAHTLLADPAGTFGAYHRFTDLSVGQLTRI</sequence>
<organism evidence="3 4">
    <name type="scientific">Pseudonocardia oroxyli</name>
    <dbReference type="NCBI Taxonomy" id="366584"/>
    <lineage>
        <taxon>Bacteria</taxon>
        <taxon>Bacillati</taxon>
        <taxon>Actinomycetota</taxon>
        <taxon>Actinomycetes</taxon>
        <taxon>Pseudonocardiales</taxon>
        <taxon>Pseudonocardiaceae</taxon>
        <taxon>Pseudonocardia</taxon>
    </lineage>
</organism>
<keyword evidence="1" id="KW-0479">Metal-binding</keyword>
<evidence type="ECO:0000313" key="4">
    <source>
        <dbReference type="Proteomes" id="UP000198967"/>
    </source>
</evidence>
<feature type="domain" description="VOC" evidence="2">
    <location>
        <begin position="176"/>
        <end position="305"/>
    </location>
</feature>
<evidence type="ECO:0000259" key="2">
    <source>
        <dbReference type="PROSITE" id="PS51819"/>
    </source>
</evidence>
<name>A0A1G8DXB7_PSEOR</name>
<dbReference type="AlphaFoldDB" id="A0A1G8DXB7"/>
<reference evidence="3 4" key="1">
    <citation type="submission" date="2016-10" db="EMBL/GenBank/DDBJ databases">
        <authorList>
            <person name="de Groot N.N."/>
        </authorList>
    </citation>
    <scope>NUCLEOTIDE SEQUENCE [LARGE SCALE GENOMIC DNA]</scope>
    <source>
        <strain evidence="3 4">CGMCC 4.3143</strain>
    </source>
</reference>
<accession>A0A1G8DXB7</accession>
<dbReference type="InterPro" id="IPR037523">
    <property type="entry name" value="VOC_core"/>
</dbReference>
<dbReference type="InterPro" id="IPR029068">
    <property type="entry name" value="Glyas_Bleomycin-R_OHBP_Dase"/>
</dbReference>
<dbReference type="EMBL" id="FNBE01000029">
    <property type="protein sequence ID" value="SDH62376.1"/>
    <property type="molecule type" value="Genomic_DNA"/>
</dbReference>
<dbReference type="Proteomes" id="UP000198967">
    <property type="component" value="Unassembled WGS sequence"/>
</dbReference>